<feature type="compositionally biased region" description="Polar residues" evidence="1">
    <location>
        <begin position="50"/>
        <end position="64"/>
    </location>
</feature>
<feature type="compositionally biased region" description="Basic and acidic residues" evidence="1">
    <location>
        <begin position="35"/>
        <end position="46"/>
    </location>
</feature>
<feature type="compositionally biased region" description="Basic and acidic residues" evidence="1">
    <location>
        <begin position="144"/>
        <end position="164"/>
    </location>
</feature>
<dbReference type="Ensembl" id="ENSGWIT00000012073.1">
    <property type="protein sequence ID" value="ENSGWIP00000010855.1"/>
    <property type="gene ID" value="ENSGWIG00000006366.1"/>
</dbReference>
<dbReference type="RefSeq" id="XP_028304556.1">
    <property type="nucleotide sequence ID" value="XM_028448755.1"/>
</dbReference>
<organism evidence="3 4">
    <name type="scientific">Gouania willdenowi</name>
    <name type="common">Blunt-snouted clingfish</name>
    <name type="synonym">Lepadogaster willdenowi</name>
    <dbReference type="NCBI Taxonomy" id="441366"/>
    <lineage>
        <taxon>Eukaryota</taxon>
        <taxon>Metazoa</taxon>
        <taxon>Chordata</taxon>
        <taxon>Craniata</taxon>
        <taxon>Vertebrata</taxon>
        <taxon>Euteleostomi</taxon>
        <taxon>Actinopterygii</taxon>
        <taxon>Neopterygii</taxon>
        <taxon>Teleostei</taxon>
        <taxon>Neoteleostei</taxon>
        <taxon>Acanthomorphata</taxon>
        <taxon>Ovalentaria</taxon>
        <taxon>Blenniimorphae</taxon>
        <taxon>Blenniiformes</taxon>
        <taxon>Gobiesocoidei</taxon>
        <taxon>Gobiesocidae</taxon>
        <taxon>Gobiesocinae</taxon>
        <taxon>Gouania</taxon>
    </lineage>
</organism>
<reference evidence="3" key="1">
    <citation type="submission" date="2020-06" db="EMBL/GenBank/DDBJ databases">
        <authorList>
            <consortium name="Wellcome Sanger Institute Data Sharing"/>
        </authorList>
    </citation>
    <scope>NUCLEOTIDE SEQUENCE [LARGE SCALE GENOMIC DNA]</scope>
</reference>
<feature type="compositionally biased region" description="Polar residues" evidence="1">
    <location>
        <begin position="237"/>
        <end position="248"/>
    </location>
</feature>
<dbReference type="GO" id="GO:0000724">
    <property type="term" value="P:double-strand break repair via homologous recombination"/>
    <property type="evidence" value="ECO:0007669"/>
    <property type="project" value="TreeGrafter"/>
</dbReference>
<sequence length="308" mass="33817">MERPSRKTKTVDYSEAKYIDDDEDFACAKAPPTKKSREEVKPDRRKFSGKPSSQESNSKPPQNQKSRKPLEEKLLDRDLEAAITLSRLINAEDVTRHPPNTAAGLPLDENTDPSSLLRSNCSVDATVMGLDEITPEKQSQQKAEQPRKKDHGDEDEDYKPKLTPESESEDDFSGPSESDNDEEFTVTKVKKKEGTKKDKTKTTPAAKKEKQPFKPSKSKPQTVAVRSPATVKALPTNPASSPTVTSSKPLLCPSPAGGRVPKWNPPAQVGKSPTSSHRPSDKSPGQGLRLGLSRLVRVKPLHPSVTSH</sequence>
<dbReference type="CTD" id="10635"/>
<name>A0A8C5G376_GOUWI</name>
<dbReference type="PANTHER" id="PTHR15361">
    <property type="entry name" value="RAD51/NUKS-INTERACTING PROTEIN"/>
    <property type="match status" value="1"/>
</dbReference>
<dbReference type="GO" id="GO:0003697">
    <property type="term" value="F:single-stranded DNA binding"/>
    <property type="evidence" value="ECO:0007669"/>
    <property type="project" value="TreeGrafter"/>
</dbReference>
<feature type="domain" description="RAD51 interacting motif" evidence="2">
    <location>
        <begin position="267"/>
        <end position="305"/>
    </location>
</feature>
<dbReference type="GeneID" id="114464509"/>
<dbReference type="AlphaFoldDB" id="A0A8C5G376"/>
<feature type="compositionally biased region" description="Basic and acidic residues" evidence="1">
    <location>
        <begin position="195"/>
        <end position="212"/>
    </location>
</feature>
<feature type="compositionally biased region" description="Polar residues" evidence="1">
    <location>
        <begin position="112"/>
        <end position="123"/>
    </location>
</feature>
<reference evidence="3" key="3">
    <citation type="submission" date="2025-09" db="UniProtKB">
        <authorList>
            <consortium name="Ensembl"/>
        </authorList>
    </citation>
    <scope>IDENTIFICATION</scope>
</reference>
<dbReference type="Pfam" id="PF15696">
    <property type="entry name" value="RAD51_interact"/>
    <property type="match status" value="1"/>
</dbReference>
<feature type="region of interest" description="Disordered" evidence="1">
    <location>
        <begin position="20"/>
        <end position="75"/>
    </location>
</feature>
<dbReference type="PANTHER" id="PTHR15361:SF4">
    <property type="entry name" value="RAD51-ASSOCIATED PROTEIN 1"/>
    <property type="match status" value="1"/>
</dbReference>
<feature type="compositionally biased region" description="Acidic residues" evidence="1">
    <location>
        <begin position="166"/>
        <end position="184"/>
    </location>
</feature>
<evidence type="ECO:0000259" key="2">
    <source>
        <dbReference type="Pfam" id="PF15696"/>
    </source>
</evidence>
<dbReference type="GO" id="GO:0036297">
    <property type="term" value="P:interstrand cross-link repair"/>
    <property type="evidence" value="ECO:0007669"/>
    <property type="project" value="TreeGrafter"/>
</dbReference>
<evidence type="ECO:0000313" key="3">
    <source>
        <dbReference type="Ensembl" id="ENSGWIP00000010855.1"/>
    </source>
</evidence>
<accession>A0A8C5G376</accession>
<dbReference type="OrthoDB" id="6162659at2759"/>
<dbReference type="InterPro" id="IPR052003">
    <property type="entry name" value="HR_DNA-Binding_Protein"/>
</dbReference>
<gene>
    <name evidence="3" type="primary">rad51ap1</name>
</gene>
<evidence type="ECO:0000256" key="1">
    <source>
        <dbReference type="SAM" id="MobiDB-lite"/>
    </source>
</evidence>
<keyword evidence="4" id="KW-1185">Reference proteome</keyword>
<proteinExistence type="predicted"/>
<dbReference type="Proteomes" id="UP000694680">
    <property type="component" value="Chromosome 6"/>
</dbReference>
<reference evidence="3" key="2">
    <citation type="submission" date="2025-08" db="UniProtKB">
        <authorList>
            <consortium name="Ensembl"/>
        </authorList>
    </citation>
    <scope>IDENTIFICATION</scope>
</reference>
<protein>
    <recommendedName>
        <fullName evidence="2">RAD51 interacting motif domain-containing protein</fullName>
    </recommendedName>
</protein>
<feature type="region of interest" description="Disordered" evidence="1">
    <location>
        <begin position="87"/>
        <end position="308"/>
    </location>
</feature>
<dbReference type="GO" id="GO:0003690">
    <property type="term" value="F:double-stranded DNA binding"/>
    <property type="evidence" value="ECO:0007669"/>
    <property type="project" value="TreeGrafter"/>
</dbReference>
<dbReference type="InterPro" id="IPR031419">
    <property type="entry name" value="RAD51_interact"/>
</dbReference>
<evidence type="ECO:0000313" key="4">
    <source>
        <dbReference type="Proteomes" id="UP000694680"/>
    </source>
</evidence>